<feature type="region of interest" description="Disordered" evidence="2">
    <location>
        <begin position="513"/>
        <end position="534"/>
    </location>
</feature>
<sequence length="604" mass="69226">MCPSSTRVHHTHDILAEGPVPHPLSPVDPSSDVAKKFTHLKSTPPNAERAQKLKALPGCQRVRNVVLEITERWGKTFKLTDQEHCFGDLGLIESLKKKTNSDLIQKQFEAVENFSDGVRSCFVEFQELRKPFDDLVSAKNMIVTQQVEEAIQLLRKGLQQNAKKMGQNTDFILGCRSDIWEFRKTAKETQNIIESILYAEHDQQEKIQFDLDMLEDRERIAPMAVGTSGFVVAAFEVVAKHETLKLAEKYKHKILESKMLQDSYKVEKSKADALNQKLDESENNLKDLDMNWLNLGNSIYTDILIVIGEIGQGKVPFATIAKELDEMEGELLTMLELIENFLAQITQGYGQKPESREVKRICSRVPDIFTALEMLLSAKEVVVDDHQLIYEEHIYELSQAISEHFDNMKEVYWERKVATTVERQETFLRDDVPKFESAIPLLDAIKDIAKYRISKSKSVKADKKRRKEDMSHGKSALTRPGRPLVTGDEILWARHKVNDALLLLQMVSRASDECDKSTSKTANGREEGATTNGTKNTVASRTLEWFRMPDEIINQFYGVLFVEARKLHFLKGNGERQTRERLNFYEEPGGRFIQLRRLMPRRLN</sequence>
<name>A0A8H7CBI9_AGABI</name>
<feature type="region of interest" description="Disordered" evidence="2">
    <location>
        <begin position="459"/>
        <end position="481"/>
    </location>
</feature>
<proteinExistence type="predicted"/>
<dbReference type="AlphaFoldDB" id="A0A8H7CBI9"/>
<dbReference type="EMBL" id="JABXXO010000009">
    <property type="protein sequence ID" value="KAF7770698.1"/>
    <property type="molecule type" value="Genomic_DNA"/>
</dbReference>
<feature type="compositionally biased region" description="Basic and acidic residues" evidence="2">
    <location>
        <begin position="513"/>
        <end position="528"/>
    </location>
</feature>
<protein>
    <submittedName>
        <fullName evidence="3">Uncharacterized protein</fullName>
    </submittedName>
</protein>
<gene>
    <name evidence="3" type="ORF">Agabi119p4_6672</name>
</gene>
<keyword evidence="1" id="KW-0175">Coiled coil</keyword>
<evidence type="ECO:0000313" key="3">
    <source>
        <dbReference type="EMBL" id="KAF7770698.1"/>
    </source>
</evidence>
<evidence type="ECO:0000256" key="1">
    <source>
        <dbReference type="SAM" id="Coils"/>
    </source>
</evidence>
<accession>A0A8H7CBI9</accession>
<comment type="caution">
    <text evidence="3">The sequence shown here is derived from an EMBL/GenBank/DDBJ whole genome shotgun (WGS) entry which is preliminary data.</text>
</comment>
<feature type="coiled-coil region" evidence="1">
    <location>
        <begin position="264"/>
        <end position="291"/>
    </location>
</feature>
<reference evidence="3 4" key="1">
    <citation type="journal article" name="Sci. Rep.">
        <title>Telomere-to-telomere assembled and centromere annotated genomes of the two main subspecies of the button mushroom Agaricus bisporus reveal especially polymorphic chromosome ends.</title>
        <authorList>
            <person name="Sonnenberg A.S.M."/>
            <person name="Sedaghat-Telgerd N."/>
            <person name="Lavrijssen B."/>
            <person name="Ohm R.A."/>
            <person name="Hendrickx P.M."/>
            <person name="Scholtmeijer K."/>
            <person name="Baars J.J.P."/>
            <person name="van Peer A."/>
        </authorList>
    </citation>
    <scope>NUCLEOTIDE SEQUENCE [LARGE SCALE GENOMIC DNA]</scope>
    <source>
        <strain evidence="3 4">H119_p4</strain>
    </source>
</reference>
<dbReference type="Proteomes" id="UP000629468">
    <property type="component" value="Unassembled WGS sequence"/>
</dbReference>
<evidence type="ECO:0000256" key="2">
    <source>
        <dbReference type="SAM" id="MobiDB-lite"/>
    </source>
</evidence>
<organism evidence="3 4">
    <name type="scientific">Agaricus bisporus var. burnettii</name>
    <dbReference type="NCBI Taxonomy" id="192524"/>
    <lineage>
        <taxon>Eukaryota</taxon>
        <taxon>Fungi</taxon>
        <taxon>Dikarya</taxon>
        <taxon>Basidiomycota</taxon>
        <taxon>Agaricomycotina</taxon>
        <taxon>Agaricomycetes</taxon>
        <taxon>Agaricomycetidae</taxon>
        <taxon>Agaricales</taxon>
        <taxon>Agaricineae</taxon>
        <taxon>Agaricaceae</taxon>
        <taxon>Agaricus</taxon>
    </lineage>
</organism>
<feature type="region of interest" description="Disordered" evidence="2">
    <location>
        <begin position="1"/>
        <end position="29"/>
    </location>
</feature>
<evidence type="ECO:0000313" key="4">
    <source>
        <dbReference type="Proteomes" id="UP000629468"/>
    </source>
</evidence>